<name>A0ABM0LWZ4_SACKO</name>
<dbReference type="SMART" id="SM00353">
    <property type="entry name" value="HLH"/>
    <property type="match status" value="1"/>
</dbReference>
<dbReference type="GeneID" id="102801341"/>
<dbReference type="InterPro" id="IPR036638">
    <property type="entry name" value="HLH_DNA-bd_sf"/>
</dbReference>
<keyword evidence="2" id="KW-1185">Reference proteome</keyword>
<dbReference type="Gene3D" id="4.10.280.10">
    <property type="entry name" value="Helix-loop-helix DNA-binding domain"/>
    <property type="match status" value="1"/>
</dbReference>
<proteinExistence type="predicted"/>
<organism evidence="2 3">
    <name type="scientific">Saccoglossus kowalevskii</name>
    <name type="common">Acorn worm</name>
    <dbReference type="NCBI Taxonomy" id="10224"/>
    <lineage>
        <taxon>Eukaryota</taxon>
        <taxon>Metazoa</taxon>
        <taxon>Hemichordata</taxon>
        <taxon>Enteropneusta</taxon>
        <taxon>Harrimaniidae</taxon>
        <taxon>Saccoglossus</taxon>
    </lineage>
</organism>
<sequence length="337" mass="38101">MSSRQKETVSRGCPQRATVRRLSSRHANYRLPLTVVPVNKQEMPMNSTRHRPDAAAKERARLQTFNKAMDTLKRTLPLPKELLKEALCDKQRRGRAVALQKKDILRLAIRYIKILEQQLEKRKYELPENCDHVESLQCNSSIVNEGISNDNAGASFVGMEITSKPQQIVPGCSATEYNSPEITILKKRNQNSPPDENISVLRGLLLDVKQSSQEGASTVETLKLLKSQALHPRTSKTNLITNEQNKCFNNKLTSRPRESMSILLKNDVSVISNICQRPLSTDVCQNLVPSPECETRDNEIGDLSLDVDKHLLSWCDQFSYIPNILGEYSSVSKELNY</sequence>
<dbReference type="SUPFAM" id="SSF47459">
    <property type="entry name" value="HLH, helix-loop-helix DNA-binding domain"/>
    <property type="match status" value="1"/>
</dbReference>
<evidence type="ECO:0000313" key="3">
    <source>
        <dbReference type="RefSeq" id="XP_006812285.1"/>
    </source>
</evidence>
<gene>
    <name evidence="3" type="primary">LOC102801341</name>
</gene>
<reference evidence="3" key="1">
    <citation type="submission" date="2025-08" db="UniProtKB">
        <authorList>
            <consortium name="RefSeq"/>
        </authorList>
    </citation>
    <scope>IDENTIFICATION</scope>
    <source>
        <tissue evidence="3">Testes</tissue>
    </source>
</reference>
<feature type="domain" description="BHLH" evidence="1">
    <location>
        <begin position="49"/>
        <end position="115"/>
    </location>
</feature>
<evidence type="ECO:0000313" key="2">
    <source>
        <dbReference type="Proteomes" id="UP000694865"/>
    </source>
</evidence>
<dbReference type="InterPro" id="IPR011598">
    <property type="entry name" value="bHLH_dom"/>
</dbReference>
<dbReference type="Pfam" id="PF00010">
    <property type="entry name" value="HLH"/>
    <property type="match status" value="1"/>
</dbReference>
<protein>
    <submittedName>
        <fullName evidence="3">Uncharacterized protein LOC102801341</fullName>
    </submittedName>
</protein>
<accession>A0ABM0LWZ4</accession>
<dbReference type="PROSITE" id="PS50888">
    <property type="entry name" value="BHLH"/>
    <property type="match status" value="1"/>
</dbReference>
<dbReference type="Proteomes" id="UP000694865">
    <property type="component" value="Unplaced"/>
</dbReference>
<evidence type="ECO:0000259" key="1">
    <source>
        <dbReference type="PROSITE" id="PS50888"/>
    </source>
</evidence>
<dbReference type="RefSeq" id="XP_006812285.1">
    <property type="nucleotide sequence ID" value="XM_006812222.1"/>
</dbReference>